<gene>
    <name evidence="1" type="ORF">HU200_041566</name>
</gene>
<keyword evidence="2" id="KW-1185">Reference proteome</keyword>
<dbReference type="EMBL" id="JACEFO010001996">
    <property type="protein sequence ID" value="KAF8689931.1"/>
    <property type="molecule type" value="Genomic_DNA"/>
</dbReference>
<protein>
    <submittedName>
        <fullName evidence="1">Uncharacterized protein</fullName>
    </submittedName>
</protein>
<evidence type="ECO:0000313" key="1">
    <source>
        <dbReference type="EMBL" id="KAF8689931.1"/>
    </source>
</evidence>
<proteinExistence type="predicted"/>
<organism evidence="1 2">
    <name type="scientific">Digitaria exilis</name>
    <dbReference type="NCBI Taxonomy" id="1010633"/>
    <lineage>
        <taxon>Eukaryota</taxon>
        <taxon>Viridiplantae</taxon>
        <taxon>Streptophyta</taxon>
        <taxon>Embryophyta</taxon>
        <taxon>Tracheophyta</taxon>
        <taxon>Spermatophyta</taxon>
        <taxon>Magnoliopsida</taxon>
        <taxon>Liliopsida</taxon>
        <taxon>Poales</taxon>
        <taxon>Poaceae</taxon>
        <taxon>PACMAD clade</taxon>
        <taxon>Panicoideae</taxon>
        <taxon>Panicodae</taxon>
        <taxon>Paniceae</taxon>
        <taxon>Anthephorinae</taxon>
        <taxon>Digitaria</taxon>
    </lineage>
</organism>
<dbReference type="Proteomes" id="UP000636709">
    <property type="component" value="Unassembled WGS sequence"/>
</dbReference>
<evidence type="ECO:0000313" key="2">
    <source>
        <dbReference type="Proteomes" id="UP000636709"/>
    </source>
</evidence>
<comment type="caution">
    <text evidence="1">The sequence shown here is derived from an EMBL/GenBank/DDBJ whole genome shotgun (WGS) entry which is preliminary data.</text>
</comment>
<dbReference type="OrthoDB" id="693219at2759"/>
<name>A0A835EJ48_9POAL</name>
<dbReference type="AlphaFoldDB" id="A0A835EJ48"/>
<sequence>MSTSSLCLCPRAASVWRTIGINANTANFRHPKCLWSEPYLPDQVRTYVTLLILWHIWKSRNALIFDHVSIPAQETIRRNAQETIRRTVTAMEQWNGRYRRLTPQWEVWADFLRSRL</sequence>
<reference evidence="1" key="1">
    <citation type="submission" date="2020-07" db="EMBL/GenBank/DDBJ databases">
        <title>Genome sequence and genetic diversity analysis of an under-domesticated orphan crop, white fonio (Digitaria exilis).</title>
        <authorList>
            <person name="Bennetzen J.L."/>
            <person name="Chen S."/>
            <person name="Ma X."/>
            <person name="Wang X."/>
            <person name="Yssel A.E.J."/>
            <person name="Chaluvadi S.R."/>
            <person name="Johnson M."/>
            <person name="Gangashetty P."/>
            <person name="Hamidou F."/>
            <person name="Sanogo M.D."/>
            <person name="Zwaenepoel A."/>
            <person name="Wallace J."/>
            <person name="Van De Peer Y."/>
            <person name="Van Deynze A."/>
        </authorList>
    </citation>
    <scope>NUCLEOTIDE SEQUENCE</scope>
    <source>
        <tissue evidence="1">Leaves</tissue>
    </source>
</reference>
<accession>A0A835EJ48</accession>